<dbReference type="Proteomes" id="UP000193317">
    <property type="component" value="Unassembled WGS sequence"/>
</dbReference>
<comment type="caution">
    <text evidence="1">The sequence shown here is derived from an EMBL/GenBank/DDBJ whole genome shotgun (WGS) entry which is preliminary data.</text>
</comment>
<name>A0A1X2F5J0_MYCSZ</name>
<dbReference type="EMBL" id="LQPW01000022">
    <property type="protein sequence ID" value="ORX13701.1"/>
    <property type="molecule type" value="Genomic_DNA"/>
</dbReference>
<proteinExistence type="predicted"/>
<reference evidence="1 2" key="1">
    <citation type="submission" date="2016-01" db="EMBL/GenBank/DDBJ databases">
        <title>The new phylogeny of the genus Mycobacterium.</title>
        <authorList>
            <person name="Tarcisio F."/>
            <person name="Conor M."/>
            <person name="Antonella G."/>
            <person name="Elisabetta G."/>
            <person name="Giulia F.S."/>
            <person name="Sara T."/>
            <person name="Anna F."/>
            <person name="Clotilde B."/>
            <person name="Roberto B."/>
            <person name="Veronica D.S."/>
            <person name="Fabio R."/>
            <person name="Monica P."/>
            <person name="Olivier J."/>
            <person name="Enrico T."/>
            <person name="Nicola S."/>
        </authorList>
    </citation>
    <scope>NUCLEOTIDE SEQUENCE [LARGE SCALE GENOMIC DNA]</scope>
    <source>
        <strain evidence="1 2">DSM 44166</strain>
    </source>
</reference>
<keyword evidence="2" id="KW-1185">Reference proteome</keyword>
<evidence type="ECO:0000313" key="1">
    <source>
        <dbReference type="EMBL" id="ORX13701.1"/>
    </source>
</evidence>
<organism evidence="1 2">
    <name type="scientific">Mycobacterium szulgai</name>
    <dbReference type="NCBI Taxonomy" id="1787"/>
    <lineage>
        <taxon>Bacteria</taxon>
        <taxon>Bacillati</taxon>
        <taxon>Actinomycetota</taxon>
        <taxon>Actinomycetes</taxon>
        <taxon>Mycobacteriales</taxon>
        <taxon>Mycobacteriaceae</taxon>
        <taxon>Mycobacterium</taxon>
    </lineage>
</organism>
<protein>
    <recommendedName>
        <fullName evidence="3">PE domain-containing protein</fullName>
    </recommendedName>
</protein>
<evidence type="ECO:0000313" key="2">
    <source>
        <dbReference type="Proteomes" id="UP000193317"/>
    </source>
</evidence>
<sequence>MLLRVGADDLRAMAGRWEAVAGELTVSAACDVGLPCQASAAAVTAGNADIAAAAGALSARLRTGATRVAAANTGFVGNERGSVGTLDHVKQV</sequence>
<gene>
    <name evidence="1" type="ORF">AWC27_21030</name>
</gene>
<dbReference type="RefSeq" id="WP_085669668.1">
    <property type="nucleotide sequence ID" value="NZ_JACKRU010000629.1"/>
</dbReference>
<accession>A0A1X2F5J0</accession>
<evidence type="ECO:0008006" key="3">
    <source>
        <dbReference type="Google" id="ProtNLM"/>
    </source>
</evidence>
<dbReference type="AlphaFoldDB" id="A0A1X2F5J0"/>